<sequence length="228" mass="24959">MVVRTLAGSGARPTRVAVHDERQGDPVRPLIASYADGHFGPSLQQPRPASLWLGSVDASLTDATRNPALGEWQAARRMREFAVLVLAAGQGQRDHVELHFRDEISPQVHAALSAVLPVMVRSWGKRQVGIVTRTITSHRTRAEITADLPILSEANPMQLSRAEFRVCLLLSRGLSVEGVSSELGLAKTTVRSHLRSIYAKTGTSSLAELVFRLMETRPAPRHPQLRTA</sequence>
<dbReference type="Gene3D" id="1.10.10.10">
    <property type="entry name" value="Winged helix-like DNA-binding domain superfamily/Winged helix DNA-binding domain"/>
    <property type="match status" value="1"/>
</dbReference>
<keyword evidence="2" id="KW-0238">DNA-binding</keyword>
<feature type="domain" description="HTH luxR-type" evidence="4">
    <location>
        <begin position="152"/>
        <end position="217"/>
    </location>
</feature>
<reference evidence="6" key="1">
    <citation type="submission" date="2017-08" db="EMBL/GenBank/DDBJ databases">
        <authorList>
            <person name="Varghese N."/>
            <person name="Submissions S."/>
        </authorList>
    </citation>
    <scope>NUCLEOTIDE SEQUENCE [LARGE SCALE GENOMIC DNA]</scope>
    <source>
        <strain evidence="6">JA234</strain>
    </source>
</reference>
<organism evidence="5 6">
    <name type="scientific">Cereibacter ovatus</name>
    <dbReference type="NCBI Taxonomy" id="439529"/>
    <lineage>
        <taxon>Bacteria</taxon>
        <taxon>Pseudomonadati</taxon>
        <taxon>Pseudomonadota</taxon>
        <taxon>Alphaproteobacteria</taxon>
        <taxon>Rhodobacterales</taxon>
        <taxon>Paracoccaceae</taxon>
        <taxon>Cereibacter</taxon>
    </lineage>
</organism>
<gene>
    <name evidence="5" type="ORF">SAMN05878503_106123</name>
</gene>
<dbReference type="SUPFAM" id="SSF46894">
    <property type="entry name" value="C-terminal effector domain of the bipartite response regulators"/>
    <property type="match status" value="1"/>
</dbReference>
<keyword evidence="3" id="KW-0804">Transcription</keyword>
<dbReference type="InterPro" id="IPR000792">
    <property type="entry name" value="Tscrpt_reg_LuxR_C"/>
</dbReference>
<evidence type="ECO:0000256" key="3">
    <source>
        <dbReference type="ARBA" id="ARBA00023163"/>
    </source>
</evidence>
<dbReference type="GO" id="GO:0003677">
    <property type="term" value="F:DNA binding"/>
    <property type="evidence" value="ECO:0007669"/>
    <property type="project" value="UniProtKB-KW"/>
</dbReference>
<dbReference type="CDD" id="cd06170">
    <property type="entry name" value="LuxR_C_like"/>
    <property type="match status" value="1"/>
</dbReference>
<dbReference type="AlphaFoldDB" id="A0A285CSW8"/>
<dbReference type="SMART" id="SM00421">
    <property type="entry name" value="HTH_LUXR"/>
    <property type="match status" value="1"/>
</dbReference>
<dbReference type="PROSITE" id="PS00622">
    <property type="entry name" value="HTH_LUXR_1"/>
    <property type="match status" value="1"/>
</dbReference>
<evidence type="ECO:0000256" key="1">
    <source>
        <dbReference type="ARBA" id="ARBA00023015"/>
    </source>
</evidence>
<evidence type="ECO:0000259" key="4">
    <source>
        <dbReference type="PROSITE" id="PS50043"/>
    </source>
</evidence>
<proteinExistence type="predicted"/>
<dbReference type="PROSITE" id="PS50043">
    <property type="entry name" value="HTH_LUXR_2"/>
    <property type="match status" value="1"/>
</dbReference>
<dbReference type="RefSeq" id="WP_235840961.1">
    <property type="nucleotide sequence ID" value="NZ_OAOQ01000006.1"/>
</dbReference>
<evidence type="ECO:0000313" key="6">
    <source>
        <dbReference type="Proteomes" id="UP000219467"/>
    </source>
</evidence>
<dbReference type="PANTHER" id="PTHR44688">
    <property type="entry name" value="DNA-BINDING TRANSCRIPTIONAL ACTIVATOR DEVR_DOSR"/>
    <property type="match status" value="1"/>
</dbReference>
<keyword evidence="1" id="KW-0805">Transcription regulation</keyword>
<keyword evidence="6" id="KW-1185">Reference proteome</keyword>
<dbReference type="PRINTS" id="PR00038">
    <property type="entry name" value="HTHLUXR"/>
</dbReference>
<dbReference type="InterPro" id="IPR016032">
    <property type="entry name" value="Sig_transdc_resp-reg_C-effctor"/>
</dbReference>
<dbReference type="EMBL" id="OAOQ01000006">
    <property type="protein sequence ID" value="SNX70594.1"/>
    <property type="molecule type" value="Genomic_DNA"/>
</dbReference>
<dbReference type="Proteomes" id="UP000219467">
    <property type="component" value="Unassembled WGS sequence"/>
</dbReference>
<dbReference type="PANTHER" id="PTHR44688:SF16">
    <property type="entry name" value="DNA-BINDING TRANSCRIPTIONAL ACTIVATOR DEVR_DOSR"/>
    <property type="match status" value="1"/>
</dbReference>
<dbReference type="Pfam" id="PF00196">
    <property type="entry name" value="GerE"/>
    <property type="match status" value="1"/>
</dbReference>
<name>A0A285CSW8_9RHOB</name>
<protein>
    <submittedName>
        <fullName evidence="5">Regulatory LuxR family protein</fullName>
    </submittedName>
</protein>
<evidence type="ECO:0000256" key="2">
    <source>
        <dbReference type="ARBA" id="ARBA00023125"/>
    </source>
</evidence>
<evidence type="ECO:0000313" key="5">
    <source>
        <dbReference type="EMBL" id="SNX70594.1"/>
    </source>
</evidence>
<accession>A0A285CSW8</accession>
<dbReference type="GO" id="GO:0006355">
    <property type="term" value="P:regulation of DNA-templated transcription"/>
    <property type="evidence" value="ECO:0007669"/>
    <property type="project" value="InterPro"/>
</dbReference>
<dbReference type="InterPro" id="IPR036388">
    <property type="entry name" value="WH-like_DNA-bd_sf"/>
</dbReference>